<organism evidence="5 6">
    <name type="scientific">Halospeciosus flavus</name>
    <dbReference type="NCBI Taxonomy" id="3032283"/>
    <lineage>
        <taxon>Archaea</taxon>
        <taxon>Methanobacteriati</taxon>
        <taxon>Methanobacteriota</taxon>
        <taxon>Stenosarchaea group</taxon>
        <taxon>Halobacteria</taxon>
        <taxon>Halobacteriales</taxon>
        <taxon>Halobacteriaceae</taxon>
        <taxon>Halospeciosus</taxon>
    </lineage>
</organism>
<evidence type="ECO:0000259" key="4">
    <source>
        <dbReference type="Pfam" id="PF18204"/>
    </source>
</evidence>
<keyword evidence="3" id="KW-0472">Membrane</keyword>
<dbReference type="Proteomes" id="UP001596447">
    <property type="component" value="Unassembled WGS sequence"/>
</dbReference>
<reference evidence="5 6" key="1">
    <citation type="journal article" date="2019" name="Int. J. Syst. Evol. Microbiol.">
        <title>The Global Catalogue of Microorganisms (GCM) 10K type strain sequencing project: providing services to taxonomists for standard genome sequencing and annotation.</title>
        <authorList>
            <consortium name="The Broad Institute Genomics Platform"/>
            <consortium name="The Broad Institute Genome Sequencing Center for Infectious Disease"/>
            <person name="Wu L."/>
            <person name="Ma J."/>
        </authorList>
    </citation>
    <scope>NUCLEOTIDE SEQUENCE [LARGE SCALE GENOMIC DNA]</scope>
    <source>
        <strain evidence="5 6">XZGYJ-43</strain>
    </source>
</reference>
<evidence type="ECO:0000313" key="6">
    <source>
        <dbReference type="Proteomes" id="UP001596447"/>
    </source>
</evidence>
<keyword evidence="6" id="KW-1185">Reference proteome</keyword>
<accession>A0ABD5Z4H0</accession>
<feature type="region of interest" description="Disordered" evidence="2">
    <location>
        <begin position="178"/>
        <end position="223"/>
    </location>
</feature>
<keyword evidence="3" id="KW-0812">Transmembrane</keyword>
<dbReference type="GO" id="GO:0005886">
    <property type="term" value="C:plasma membrane"/>
    <property type="evidence" value="ECO:0007669"/>
    <property type="project" value="UniProtKB-SubCell"/>
</dbReference>
<comment type="caution">
    <text evidence="5">The sequence shown here is derived from an EMBL/GenBank/DDBJ whole genome shotgun (WGS) entry which is preliminary data.</text>
</comment>
<evidence type="ECO:0000256" key="1">
    <source>
        <dbReference type="ARBA" id="ARBA00022729"/>
    </source>
</evidence>
<dbReference type="EMBL" id="JBHTAR010000011">
    <property type="protein sequence ID" value="MFC7200071.1"/>
    <property type="molecule type" value="Genomic_DNA"/>
</dbReference>
<dbReference type="GO" id="GO:0030115">
    <property type="term" value="C:S-layer"/>
    <property type="evidence" value="ECO:0007669"/>
    <property type="project" value="UniProtKB-SubCell"/>
</dbReference>
<name>A0ABD5Z4H0_9EURY</name>
<evidence type="ECO:0000256" key="2">
    <source>
        <dbReference type="SAM" id="MobiDB-lite"/>
    </source>
</evidence>
<protein>
    <submittedName>
        <fullName evidence="5">PGF-CTERM sorting domain-containing protein</fullName>
    </submittedName>
</protein>
<dbReference type="AlphaFoldDB" id="A0ABD5Z4H0"/>
<sequence length="245" mass="24845">MNQHSSRLLAALLALTVFGGAFAGVAAAASAGSITAQPAEPGATSTHTVTEMAGSTIGGSSWTGYQVDYQGTGADVSNVNQSDVVKIGIDRNDDEAGSTIDVNVEDDLQDVKSSNNGKTLTFSLGGSYALNQSDEVVVVYEDVQNPSEAGEYNVTLDINHQSSGSQVTATLAIGQASDTTTTTTTTSEDTTTTTTESEETTTESEQTTTTAAEETTTTEGGSPGFGVAVALVALVGAALVAVRKA</sequence>
<evidence type="ECO:0000256" key="3">
    <source>
        <dbReference type="SAM" id="Phobius"/>
    </source>
</evidence>
<feature type="compositionally biased region" description="Low complexity" evidence="2">
    <location>
        <begin position="178"/>
        <end position="195"/>
    </location>
</feature>
<keyword evidence="1" id="KW-0732">Signal</keyword>
<dbReference type="Pfam" id="PF18204">
    <property type="entry name" value="PGF-CTERM"/>
    <property type="match status" value="1"/>
</dbReference>
<feature type="domain" description="PGF-CTERM archaeal protein-sorting signal" evidence="4">
    <location>
        <begin position="223"/>
        <end position="244"/>
    </location>
</feature>
<feature type="compositionally biased region" description="Low complexity" evidence="2">
    <location>
        <begin position="203"/>
        <end position="219"/>
    </location>
</feature>
<dbReference type="NCBIfam" id="TIGR04126">
    <property type="entry name" value="PGF_CTERM"/>
    <property type="match status" value="1"/>
</dbReference>
<feature type="transmembrane region" description="Helical" evidence="3">
    <location>
        <begin position="224"/>
        <end position="242"/>
    </location>
</feature>
<keyword evidence="3" id="KW-1133">Transmembrane helix</keyword>
<dbReference type="InterPro" id="IPR026371">
    <property type="entry name" value="PGF_CTERM"/>
</dbReference>
<evidence type="ECO:0000313" key="5">
    <source>
        <dbReference type="EMBL" id="MFC7200071.1"/>
    </source>
</evidence>
<gene>
    <name evidence="5" type="ORF">ACFQJ9_11735</name>
</gene>
<proteinExistence type="predicted"/>
<dbReference type="RefSeq" id="WP_279529990.1">
    <property type="nucleotide sequence ID" value="NZ_CP122312.1"/>
</dbReference>